<gene>
    <name evidence="2" type="ORF">C452_01970</name>
</gene>
<dbReference type="EMBL" id="AOLL01000004">
    <property type="protein sequence ID" value="ELZ94428.1"/>
    <property type="molecule type" value="Genomic_DNA"/>
</dbReference>
<name>M0IF03_HALVO</name>
<proteinExistence type="predicted"/>
<evidence type="ECO:0000313" key="2">
    <source>
        <dbReference type="EMBL" id="ELZ94428.1"/>
    </source>
</evidence>
<dbReference type="Proteomes" id="UP000011577">
    <property type="component" value="Unassembled WGS sequence"/>
</dbReference>
<comment type="caution">
    <text evidence="2">The sequence shown here is derived from an EMBL/GenBank/DDBJ whole genome shotgun (WGS) entry which is preliminary data.</text>
</comment>
<evidence type="ECO:0000313" key="3">
    <source>
        <dbReference type="Proteomes" id="UP000011577"/>
    </source>
</evidence>
<feature type="domain" description="Tc1-like transposase DDE" evidence="1">
    <location>
        <begin position="5"/>
        <end position="143"/>
    </location>
</feature>
<dbReference type="InterPro" id="IPR038717">
    <property type="entry name" value="Tc1-like_DDE_dom"/>
</dbReference>
<dbReference type="GO" id="GO:0003676">
    <property type="term" value="F:nucleic acid binding"/>
    <property type="evidence" value="ECO:0007669"/>
    <property type="project" value="InterPro"/>
</dbReference>
<organism evidence="2 3">
    <name type="scientific">Haloferax volcanii JCM 10717</name>
    <dbReference type="NCBI Taxonomy" id="1227458"/>
    <lineage>
        <taxon>Archaea</taxon>
        <taxon>Methanobacteriati</taxon>
        <taxon>Methanobacteriota</taxon>
        <taxon>Stenosarchaea group</taxon>
        <taxon>Halobacteria</taxon>
        <taxon>Halobacteriales</taxon>
        <taxon>Haloferacaceae</taxon>
        <taxon>Haloferax</taxon>
    </lineage>
</organism>
<dbReference type="InterPro" id="IPR036397">
    <property type="entry name" value="RNaseH_sf"/>
</dbReference>
<sequence length="163" mass="18228">MDATVVCIDQTKKSVQVEPRAAWLPRGTRPSVELSGQRDWTCLLGAITEDGDRFFSRFEEYVTAEHAKHFILALCNEFEDDLLVVLDGVSYFQASAVADLAARGDLAFVTLPSYSPELNPVEECWRQLQAALSNRFFDSLDELTTAIDTALEQLSVPNVSNYF</sequence>
<dbReference type="Gene3D" id="3.30.420.10">
    <property type="entry name" value="Ribonuclease H-like superfamily/Ribonuclease H"/>
    <property type="match status" value="1"/>
</dbReference>
<protein>
    <submittedName>
        <fullName evidence="2">Transposase</fullName>
    </submittedName>
</protein>
<evidence type="ECO:0000259" key="1">
    <source>
        <dbReference type="Pfam" id="PF13358"/>
    </source>
</evidence>
<dbReference type="Pfam" id="PF13358">
    <property type="entry name" value="DDE_3"/>
    <property type="match status" value="1"/>
</dbReference>
<reference evidence="2 3" key="1">
    <citation type="journal article" date="2014" name="PLoS Genet.">
        <title>Phylogenetically driven sequencing of extremely halophilic archaea reveals strategies for static and dynamic osmo-response.</title>
        <authorList>
            <person name="Becker E.A."/>
            <person name="Seitzer P.M."/>
            <person name="Tritt A."/>
            <person name="Larsen D."/>
            <person name="Krusor M."/>
            <person name="Yao A.I."/>
            <person name="Wu D."/>
            <person name="Madern D."/>
            <person name="Eisen J.A."/>
            <person name="Darling A.E."/>
            <person name="Facciotti M.T."/>
        </authorList>
    </citation>
    <scope>NUCLEOTIDE SEQUENCE [LARGE SCALE GENOMIC DNA]</scope>
    <source>
        <strain evidence="2 3">JCM 10717</strain>
    </source>
</reference>
<accession>M0IF03</accession>
<dbReference type="InterPro" id="IPR047655">
    <property type="entry name" value="Transpos_IS630-like"/>
</dbReference>
<dbReference type="AlphaFoldDB" id="M0IF03"/>
<dbReference type="NCBIfam" id="NF033545">
    <property type="entry name" value="transpos_IS630"/>
    <property type="match status" value="1"/>
</dbReference>